<keyword evidence="1 3" id="KW-0436">Ligase</keyword>
<reference evidence="3" key="1">
    <citation type="journal article" date="2021" name="PeerJ">
        <title>Extensive microbial diversity within the chicken gut microbiome revealed by metagenomics and culture.</title>
        <authorList>
            <person name="Gilroy R."/>
            <person name="Ravi A."/>
            <person name="Getino M."/>
            <person name="Pursley I."/>
            <person name="Horton D.L."/>
            <person name="Alikhan N.F."/>
            <person name="Baker D."/>
            <person name="Gharbi K."/>
            <person name="Hall N."/>
            <person name="Watson M."/>
            <person name="Adriaenssens E.M."/>
            <person name="Foster-Nyarko E."/>
            <person name="Jarju S."/>
            <person name="Secka A."/>
            <person name="Antonio M."/>
            <person name="Oren A."/>
            <person name="Chaudhuri R.R."/>
            <person name="La Ragione R."/>
            <person name="Hildebrand F."/>
            <person name="Pallen M.J."/>
        </authorList>
    </citation>
    <scope>NUCLEOTIDE SEQUENCE</scope>
    <source>
        <strain evidence="3">G4-2901</strain>
    </source>
</reference>
<dbReference type="PANTHER" id="PTHR12835">
    <property type="entry name" value="BIOTIN PROTEIN LIGASE"/>
    <property type="match status" value="1"/>
</dbReference>
<dbReference type="InterPro" id="IPR045864">
    <property type="entry name" value="aa-tRNA-synth_II/BPL/LPL"/>
</dbReference>
<dbReference type="GO" id="GO:0004077">
    <property type="term" value="F:biotin--[biotin carboxyl-carrier protein] ligase activity"/>
    <property type="evidence" value="ECO:0007669"/>
    <property type="project" value="UniProtKB-EC"/>
</dbReference>
<gene>
    <name evidence="3" type="ORF">H9777_04715</name>
</gene>
<evidence type="ECO:0000259" key="2">
    <source>
        <dbReference type="PROSITE" id="PS51733"/>
    </source>
</evidence>
<dbReference type="PANTHER" id="PTHR12835:SF5">
    <property type="entry name" value="BIOTIN--PROTEIN LIGASE"/>
    <property type="match status" value="1"/>
</dbReference>
<dbReference type="GO" id="GO:0005737">
    <property type="term" value="C:cytoplasm"/>
    <property type="evidence" value="ECO:0007669"/>
    <property type="project" value="TreeGrafter"/>
</dbReference>
<comment type="caution">
    <text evidence="3">The sequence shown here is derived from an EMBL/GenBank/DDBJ whole genome shotgun (WGS) entry which is preliminary data.</text>
</comment>
<evidence type="ECO:0000256" key="1">
    <source>
        <dbReference type="ARBA" id="ARBA00022598"/>
    </source>
</evidence>
<dbReference type="SUPFAM" id="SSF55681">
    <property type="entry name" value="Class II aaRS and biotin synthetases"/>
    <property type="match status" value="1"/>
</dbReference>
<dbReference type="AlphaFoldDB" id="A0A948WWF3"/>
<dbReference type="NCBIfam" id="TIGR00121">
    <property type="entry name" value="birA_ligase"/>
    <property type="match status" value="1"/>
</dbReference>
<dbReference type="EC" id="6.3.4.15" evidence="3"/>
<evidence type="ECO:0000313" key="4">
    <source>
        <dbReference type="Proteomes" id="UP000783796"/>
    </source>
</evidence>
<reference evidence="3" key="2">
    <citation type="submission" date="2021-04" db="EMBL/GenBank/DDBJ databases">
        <authorList>
            <person name="Gilroy R."/>
        </authorList>
    </citation>
    <scope>NUCLEOTIDE SEQUENCE</scope>
    <source>
        <strain evidence="3">G4-2901</strain>
    </source>
</reference>
<organism evidence="3 4">
    <name type="scientific">Candidatus Phocaeicola faecigallinarum</name>
    <dbReference type="NCBI Taxonomy" id="2838732"/>
    <lineage>
        <taxon>Bacteria</taxon>
        <taxon>Pseudomonadati</taxon>
        <taxon>Bacteroidota</taxon>
        <taxon>Bacteroidia</taxon>
        <taxon>Bacteroidales</taxon>
        <taxon>Bacteroidaceae</taxon>
        <taxon>Phocaeicola</taxon>
    </lineage>
</organism>
<sequence length="245" mass="28161">MSYPEPIYIPQTISTNVSLAEICSKGYTENLTSVYSSFQTDGRGQRGNKWESEDGKNLLFSFVIFPNGLPAREHFILLQITALALFDTLSEYTDGISIKWPNDIYWMDRKICGTLIENDLSGMNIERSISGTGVNLNQKIFRSNAPNPVSLSQITGEEYDIETVLHNIMNSASIYHRMFDNGESDIIRKKYFEAIYRKDGFYMYKDDNGTFDAIIEDIDKDGRLVLKDREGRVRKYLFKEVSYII</sequence>
<dbReference type="Pfam" id="PF03099">
    <property type="entry name" value="BPL_LplA_LipB"/>
    <property type="match status" value="1"/>
</dbReference>
<name>A0A948WWF3_9BACT</name>
<dbReference type="InterPro" id="IPR004143">
    <property type="entry name" value="BPL_LPL_catalytic"/>
</dbReference>
<dbReference type="Proteomes" id="UP000783796">
    <property type="component" value="Unassembled WGS sequence"/>
</dbReference>
<dbReference type="CDD" id="cd16442">
    <property type="entry name" value="BPL"/>
    <property type="match status" value="1"/>
</dbReference>
<evidence type="ECO:0000313" key="3">
    <source>
        <dbReference type="EMBL" id="MBU3837615.1"/>
    </source>
</evidence>
<protein>
    <submittedName>
        <fullName evidence="3">Biotin--[acetyl-CoA-carboxylase] ligase</fullName>
        <ecNumber evidence="3">6.3.4.15</ecNumber>
    </submittedName>
</protein>
<feature type="domain" description="BPL/LPL catalytic" evidence="2">
    <location>
        <begin position="7"/>
        <end position="180"/>
    </location>
</feature>
<accession>A0A948WWF3</accession>
<dbReference type="Gene3D" id="3.30.930.10">
    <property type="entry name" value="Bira Bifunctional Protein, Domain 2"/>
    <property type="match status" value="1"/>
</dbReference>
<dbReference type="Gene3D" id="2.30.30.100">
    <property type="match status" value="1"/>
</dbReference>
<dbReference type="PROSITE" id="PS51733">
    <property type="entry name" value="BPL_LPL_CATALYTIC"/>
    <property type="match status" value="1"/>
</dbReference>
<dbReference type="EMBL" id="JAHLFW010000043">
    <property type="protein sequence ID" value="MBU3837615.1"/>
    <property type="molecule type" value="Genomic_DNA"/>
</dbReference>
<dbReference type="InterPro" id="IPR004408">
    <property type="entry name" value="Biotin_CoA_COase_ligase"/>
</dbReference>
<proteinExistence type="predicted"/>